<evidence type="ECO:0000313" key="3">
    <source>
        <dbReference type="Proteomes" id="UP001454086"/>
    </source>
</evidence>
<reference evidence="2 3" key="1">
    <citation type="submission" date="2024-03" db="EMBL/GenBank/DDBJ databases">
        <title>Human intestinal bacterial collection.</title>
        <authorList>
            <person name="Pauvert C."/>
            <person name="Hitch T.C.A."/>
            <person name="Clavel T."/>
        </authorList>
    </citation>
    <scope>NUCLEOTIDE SEQUENCE [LARGE SCALE GENOMIC DNA]</scope>
    <source>
        <strain evidence="2 3">CLA-SR-H021</strain>
    </source>
</reference>
<name>A0ABV1D908_9FIRM</name>
<protein>
    <submittedName>
        <fullName evidence="2">Uncharacterized protein</fullName>
    </submittedName>
</protein>
<dbReference type="EMBL" id="JBBMFM010000077">
    <property type="protein sequence ID" value="MEQ2426872.1"/>
    <property type="molecule type" value="Genomic_DNA"/>
</dbReference>
<keyword evidence="1" id="KW-0812">Transmembrane</keyword>
<comment type="caution">
    <text evidence="2">The sequence shown here is derived from an EMBL/GenBank/DDBJ whole genome shotgun (WGS) entry which is preliminary data.</text>
</comment>
<proteinExistence type="predicted"/>
<dbReference type="Proteomes" id="UP001454086">
    <property type="component" value="Unassembled WGS sequence"/>
</dbReference>
<accession>A0ABV1D908</accession>
<dbReference type="RefSeq" id="WP_349118424.1">
    <property type="nucleotide sequence ID" value="NZ_JBBMFM010000077.1"/>
</dbReference>
<organism evidence="2 3">
    <name type="scientific">Enterocloster hominis</name>
    <name type="common">ex Hitch et al. 2024</name>
    <dbReference type="NCBI Taxonomy" id="1917870"/>
    <lineage>
        <taxon>Bacteria</taxon>
        <taxon>Bacillati</taxon>
        <taxon>Bacillota</taxon>
        <taxon>Clostridia</taxon>
        <taxon>Lachnospirales</taxon>
        <taxon>Lachnospiraceae</taxon>
        <taxon>Enterocloster</taxon>
    </lineage>
</organism>
<feature type="transmembrane region" description="Helical" evidence="1">
    <location>
        <begin position="58"/>
        <end position="84"/>
    </location>
</feature>
<evidence type="ECO:0000313" key="2">
    <source>
        <dbReference type="EMBL" id="MEQ2426872.1"/>
    </source>
</evidence>
<gene>
    <name evidence="2" type="ORF">WMQ36_18020</name>
</gene>
<keyword evidence="1" id="KW-1133">Transmembrane helix</keyword>
<keyword evidence="3" id="KW-1185">Reference proteome</keyword>
<evidence type="ECO:0000256" key="1">
    <source>
        <dbReference type="SAM" id="Phobius"/>
    </source>
</evidence>
<sequence length="88" mass="10208">MTKVTELSIRAKAAIRYPGWRLDIVGPTTAVLTNVMGRRRTVTLRRRRKRYDGPWMRLAKRLVPMVIWGVGMWMVSIVIMAWALGVRL</sequence>
<keyword evidence="1" id="KW-0472">Membrane</keyword>